<dbReference type="InterPro" id="IPR002173">
    <property type="entry name" value="Carboh/pur_kinase_PfkB_CS"/>
</dbReference>
<dbReference type="Proteomes" id="UP000466794">
    <property type="component" value="Unassembled WGS sequence"/>
</dbReference>
<keyword evidence="2" id="KW-0418">Kinase</keyword>
<dbReference type="InterPro" id="IPR011611">
    <property type="entry name" value="PfkB_dom"/>
</dbReference>
<dbReference type="EMBL" id="WRPP01000009">
    <property type="protein sequence ID" value="MVU82460.1"/>
    <property type="molecule type" value="Genomic_DNA"/>
</dbReference>
<evidence type="ECO:0000313" key="6">
    <source>
        <dbReference type="Proteomes" id="UP000466794"/>
    </source>
</evidence>
<dbReference type="AlphaFoldDB" id="A0A7K1V742"/>
<sequence length="494" mass="53300">MMQPNPGSSGADMTAHDNDVRAVRETLLQLRKRWAMGGERTRAVDTDALLGLIVVRRFAYLTGDDPEVVLPGALRFVAAKLEPAHRFIVDAELSLRMFADRLPSNIVDDLYGADLGKRRECLAQQWVGLHNELGVPIVQRVRSGRALRGRPEDDAFAALARALTLESVIHPSEIPSATPAPTVVVIGDAAWDRIYSVEALPSAGDSLYGKVSVHAGGKGLNRAVALARLGMDARLFAAIGDDEEGSTIVAYLQKRRVDTSLVRSRRGPTPAAAVIVAKDGTSYSIADKADRIRFDARDIADIPITRALVDADAVLLTMEQNDDVLTAVSTTIAEHTPRPWLFVSATPPQPFSTELPEYLEAVDYLIALARELARFRPGTEPADIAMELVKHGVGAVVVLDGGICTMYVADAEPVRVHIQADRPGSPGASSAFVSAFLAAMMARPRPVESDARRDAGYDNLAWAAAAIPARTSKEKSIPDSMPTREAIDRRHDAS</sequence>
<gene>
    <name evidence="5" type="ORF">GPX89_35175</name>
</gene>
<dbReference type="Pfam" id="PF00294">
    <property type="entry name" value="PfkB"/>
    <property type="match status" value="1"/>
</dbReference>
<dbReference type="SUPFAM" id="SSF53613">
    <property type="entry name" value="Ribokinase-like"/>
    <property type="match status" value="1"/>
</dbReference>
<name>A0A7K1V742_9NOCA</name>
<protein>
    <recommendedName>
        <fullName evidence="4">Carbohydrate kinase PfkB domain-containing protein</fullName>
    </recommendedName>
</protein>
<dbReference type="PANTHER" id="PTHR10584">
    <property type="entry name" value="SUGAR KINASE"/>
    <property type="match status" value="1"/>
</dbReference>
<evidence type="ECO:0000259" key="4">
    <source>
        <dbReference type="Pfam" id="PF00294"/>
    </source>
</evidence>
<dbReference type="GO" id="GO:0005829">
    <property type="term" value="C:cytosol"/>
    <property type="evidence" value="ECO:0007669"/>
    <property type="project" value="TreeGrafter"/>
</dbReference>
<feature type="region of interest" description="Disordered" evidence="3">
    <location>
        <begin position="471"/>
        <end position="494"/>
    </location>
</feature>
<organism evidence="5 6">
    <name type="scientific">Nocardia terrae</name>
    <dbReference type="NCBI Taxonomy" id="2675851"/>
    <lineage>
        <taxon>Bacteria</taxon>
        <taxon>Bacillati</taxon>
        <taxon>Actinomycetota</taxon>
        <taxon>Actinomycetes</taxon>
        <taxon>Mycobacteriales</taxon>
        <taxon>Nocardiaceae</taxon>
        <taxon>Nocardia</taxon>
    </lineage>
</organism>
<comment type="caution">
    <text evidence="5">The sequence shown here is derived from an EMBL/GenBank/DDBJ whole genome shotgun (WGS) entry which is preliminary data.</text>
</comment>
<evidence type="ECO:0000256" key="3">
    <source>
        <dbReference type="SAM" id="MobiDB-lite"/>
    </source>
</evidence>
<dbReference type="GO" id="GO:0016301">
    <property type="term" value="F:kinase activity"/>
    <property type="evidence" value="ECO:0007669"/>
    <property type="project" value="UniProtKB-KW"/>
</dbReference>
<dbReference type="PROSITE" id="PS00583">
    <property type="entry name" value="PFKB_KINASES_1"/>
    <property type="match status" value="1"/>
</dbReference>
<accession>A0A7K1V742</accession>
<dbReference type="InterPro" id="IPR029056">
    <property type="entry name" value="Ribokinase-like"/>
</dbReference>
<evidence type="ECO:0000256" key="2">
    <source>
        <dbReference type="ARBA" id="ARBA00022777"/>
    </source>
</evidence>
<keyword evidence="1" id="KW-0808">Transferase</keyword>
<proteinExistence type="predicted"/>
<dbReference type="PANTHER" id="PTHR10584:SF166">
    <property type="entry name" value="RIBOKINASE"/>
    <property type="match status" value="1"/>
</dbReference>
<dbReference type="RefSeq" id="WP_157392062.1">
    <property type="nucleotide sequence ID" value="NZ_WRPP01000009.1"/>
</dbReference>
<keyword evidence="6" id="KW-1185">Reference proteome</keyword>
<feature type="compositionally biased region" description="Basic and acidic residues" evidence="3">
    <location>
        <begin position="485"/>
        <end position="494"/>
    </location>
</feature>
<feature type="domain" description="Carbohydrate kinase PfkB" evidence="4">
    <location>
        <begin position="182"/>
        <end position="441"/>
    </location>
</feature>
<reference evidence="5 6" key="1">
    <citation type="submission" date="2019-12" db="EMBL/GenBank/DDBJ databases">
        <title>Nocardia sp. nov. ET3-3 isolated from soil.</title>
        <authorList>
            <person name="Kanchanasin P."/>
            <person name="Tanasupawat S."/>
            <person name="Yuki M."/>
            <person name="Kudo T."/>
        </authorList>
    </citation>
    <scope>NUCLEOTIDE SEQUENCE [LARGE SCALE GENOMIC DNA]</scope>
    <source>
        <strain evidence="5 6">ET3-3</strain>
    </source>
</reference>
<evidence type="ECO:0000313" key="5">
    <source>
        <dbReference type="EMBL" id="MVU82460.1"/>
    </source>
</evidence>
<evidence type="ECO:0000256" key="1">
    <source>
        <dbReference type="ARBA" id="ARBA00022679"/>
    </source>
</evidence>
<dbReference type="Gene3D" id="3.40.1190.20">
    <property type="match status" value="1"/>
</dbReference>